<evidence type="ECO:0000256" key="1">
    <source>
        <dbReference type="SAM" id="Phobius"/>
    </source>
</evidence>
<gene>
    <name evidence="2" type="ORF">HMPREF8578_0244</name>
</gene>
<evidence type="ECO:0000313" key="2">
    <source>
        <dbReference type="EMBL" id="EFU63969.1"/>
    </source>
</evidence>
<keyword evidence="1" id="KW-1133">Transmembrane helix</keyword>
<name>E6KJ29_STROR</name>
<evidence type="ECO:0000313" key="3">
    <source>
        <dbReference type="Proteomes" id="UP000004500"/>
    </source>
</evidence>
<dbReference type="HOGENOM" id="CLU_3158397_0_0_9"/>
<protein>
    <submittedName>
        <fullName evidence="2">Uncharacterized protein</fullName>
    </submittedName>
</protein>
<proteinExistence type="predicted"/>
<accession>E6KJ29</accession>
<organism evidence="2 3">
    <name type="scientific">Streptococcus oralis ATCC 49296</name>
    <dbReference type="NCBI Taxonomy" id="888049"/>
    <lineage>
        <taxon>Bacteria</taxon>
        <taxon>Bacillati</taxon>
        <taxon>Bacillota</taxon>
        <taxon>Bacilli</taxon>
        <taxon>Lactobacillales</taxon>
        <taxon>Streptococcaceae</taxon>
        <taxon>Streptococcus</taxon>
    </lineage>
</organism>
<dbReference type="Proteomes" id="UP000004500">
    <property type="component" value="Unassembled WGS sequence"/>
</dbReference>
<dbReference type="AlphaFoldDB" id="E6KJ29"/>
<feature type="transmembrane region" description="Helical" evidence="1">
    <location>
        <begin position="20"/>
        <end position="40"/>
    </location>
</feature>
<keyword evidence="1" id="KW-0812">Transmembrane</keyword>
<comment type="caution">
    <text evidence="2">The sequence shown here is derived from an EMBL/GenBank/DDBJ whole genome shotgun (WGS) entry which is preliminary data.</text>
</comment>
<keyword evidence="1" id="KW-0472">Membrane</keyword>
<reference evidence="2 3" key="1">
    <citation type="submission" date="2010-11" db="EMBL/GenBank/DDBJ databases">
        <authorList>
            <person name="Muzny D."/>
            <person name="Qin X."/>
            <person name="Deng J."/>
            <person name="Jiang H."/>
            <person name="Liu Y."/>
            <person name="Qu J."/>
            <person name="Song X.-Z."/>
            <person name="Zhang L."/>
            <person name="Thornton R."/>
            <person name="Coyle M."/>
            <person name="Francisco L."/>
            <person name="Jackson L."/>
            <person name="Javaid M."/>
            <person name="Korchina V."/>
            <person name="Kovar C."/>
            <person name="Mata R."/>
            <person name="Mathew T."/>
            <person name="Ngo R."/>
            <person name="Nguyen L."/>
            <person name="Nguyen N."/>
            <person name="Okwuonu G."/>
            <person name="Ongeri F."/>
            <person name="Pham C."/>
            <person name="Simmons D."/>
            <person name="Wilczek-Boney K."/>
            <person name="Hale W."/>
            <person name="Jakkamsetti A."/>
            <person name="Pham P."/>
            <person name="Ruth R."/>
            <person name="San Lucas F."/>
            <person name="Warren J."/>
            <person name="Zhang J."/>
            <person name="Zhao Z."/>
            <person name="Zhou C."/>
            <person name="Zhu D."/>
            <person name="Lee S."/>
            <person name="Bess C."/>
            <person name="Blankenburg K."/>
            <person name="Forbes L."/>
            <person name="Fu Q."/>
            <person name="Gubbala S."/>
            <person name="Hirani K."/>
            <person name="Jayaseelan J.C."/>
            <person name="Lara F."/>
            <person name="Munidasa M."/>
            <person name="Palculict T."/>
            <person name="Patil S."/>
            <person name="Pu L.-L."/>
            <person name="Saada N."/>
            <person name="Tang L."/>
            <person name="Weissenberger G."/>
            <person name="Zhu Y."/>
            <person name="Hemphill L."/>
            <person name="Shang Y."/>
            <person name="Youmans B."/>
            <person name="Ayvaz T."/>
            <person name="Ross M."/>
            <person name="Santibanez J."/>
            <person name="Aqrawi P."/>
            <person name="Gross S."/>
            <person name="Joshi V."/>
            <person name="Fowler G."/>
            <person name="Nazareth L."/>
            <person name="Reid J."/>
            <person name="Worley K."/>
            <person name="Petrosino J."/>
            <person name="Highlander S."/>
            <person name="Gibbs R."/>
        </authorList>
    </citation>
    <scope>NUCLEOTIDE SEQUENCE [LARGE SCALE GENOMIC DNA]</scope>
    <source>
        <strain evidence="2 3">ATCC 49296</strain>
    </source>
</reference>
<sequence length="54" mass="6285">MRKLNKEDWLRLLEKAIDNIPETVTAIASLVTAITVARQNKKRKPNSRKRKGKR</sequence>
<dbReference type="EMBL" id="AEPO01000005">
    <property type="protein sequence ID" value="EFU63969.1"/>
    <property type="molecule type" value="Genomic_DNA"/>
</dbReference>